<sequence length="98" mass="10891">MALPIDERAVLAEWIAAQHARIPAARARHREIADHLGKVLIAMGGKPEIRKRREESAAEPVPEKKVGALWEALQTRDERRPRSAARCSIATVRKGVTP</sequence>
<gene>
    <name evidence="1" type="ORF">GCM10019016_081360</name>
</gene>
<keyword evidence="2" id="KW-1185">Reference proteome</keyword>
<evidence type="ECO:0000313" key="1">
    <source>
        <dbReference type="EMBL" id="GAA3501029.1"/>
    </source>
</evidence>
<name>A0ABP6U0Z5_9ACTN</name>
<reference evidence="2" key="1">
    <citation type="journal article" date="2019" name="Int. J. Syst. Evol. Microbiol.">
        <title>The Global Catalogue of Microorganisms (GCM) 10K type strain sequencing project: providing services to taxonomists for standard genome sequencing and annotation.</title>
        <authorList>
            <consortium name="The Broad Institute Genomics Platform"/>
            <consortium name="The Broad Institute Genome Sequencing Center for Infectious Disease"/>
            <person name="Wu L."/>
            <person name="Ma J."/>
        </authorList>
    </citation>
    <scope>NUCLEOTIDE SEQUENCE [LARGE SCALE GENOMIC DNA]</scope>
    <source>
        <strain evidence="2">JCM 4816</strain>
    </source>
</reference>
<protein>
    <submittedName>
        <fullName evidence="1">Uncharacterized protein</fullName>
    </submittedName>
</protein>
<dbReference type="Proteomes" id="UP001501455">
    <property type="component" value="Unassembled WGS sequence"/>
</dbReference>
<accession>A0ABP6U0Z5</accession>
<proteinExistence type="predicted"/>
<organism evidence="1 2">
    <name type="scientific">Streptomyces prasinosporus</name>
    <dbReference type="NCBI Taxonomy" id="68256"/>
    <lineage>
        <taxon>Bacteria</taxon>
        <taxon>Bacillati</taxon>
        <taxon>Actinomycetota</taxon>
        <taxon>Actinomycetes</taxon>
        <taxon>Kitasatosporales</taxon>
        <taxon>Streptomycetaceae</taxon>
        <taxon>Streptomyces</taxon>
        <taxon>Streptomyces albogriseolus group</taxon>
    </lineage>
</organism>
<dbReference type="EMBL" id="BAAAXF010000057">
    <property type="protein sequence ID" value="GAA3501029.1"/>
    <property type="molecule type" value="Genomic_DNA"/>
</dbReference>
<comment type="caution">
    <text evidence="1">The sequence shown here is derived from an EMBL/GenBank/DDBJ whole genome shotgun (WGS) entry which is preliminary data.</text>
</comment>
<evidence type="ECO:0000313" key="2">
    <source>
        <dbReference type="Proteomes" id="UP001501455"/>
    </source>
</evidence>